<dbReference type="Proteomes" id="UP000887013">
    <property type="component" value="Unassembled WGS sequence"/>
</dbReference>
<feature type="non-terminal residue" evidence="2">
    <location>
        <position position="58"/>
    </location>
</feature>
<feature type="compositionally biased region" description="Polar residues" evidence="1">
    <location>
        <begin position="47"/>
        <end position="58"/>
    </location>
</feature>
<dbReference type="AlphaFoldDB" id="A0A8X6QY70"/>
<name>A0A8X6QY70_NEPPI</name>
<reference evidence="2" key="1">
    <citation type="submission" date="2020-08" db="EMBL/GenBank/DDBJ databases">
        <title>Multicomponent nature underlies the extraordinary mechanical properties of spider dragline silk.</title>
        <authorList>
            <person name="Kono N."/>
            <person name="Nakamura H."/>
            <person name="Mori M."/>
            <person name="Yoshida Y."/>
            <person name="Ohtoshi R."/>
            <person name="Malay A.D."/>
            <person name="Moran D.A.P."/>
            <person name="Tomita M."/>
            <person name="Numata K."/>
            <person name="Arakawa K."/>
        </authorList>
    </citation>
    <scope>NUCLEOTIDE SEQUENCE</scope>
</reference>
<dbReference type="EMBL" id="BMAW01085694">
    <property type="protein sequence ID" value="GFU44100.1"/>
    <property type="molecule type" value="Genomic_DNA"/>
</dbReference>
<evidence type="ECO:0000256" key="1">
    <source>
        <dbReference type="SAM" id="MobiDB-lite"/>
    </source>
</evidence>
<evidence type="ECO:0000313" key="3">
    <source>
        <dbReference type="Proteomes" id="UP000887013"/>
    </source>
</evidence>
<gene>
    <name evidence="2" type="ORF">NPIL_81601</name>
</gene>
<sequence length="58" mass="6395">MHRDKEKNASTPSTNKQAVPVLELENNEPFNYKVTSTSNGPIHKSKGTQNSRASLPSK</sequence>
<proteinExistence type="predicted"/>
<feature type="region of interest" description="Disordered" evidence="1">
    <location>
        <begin position="1"/>
        <end position="58"/>
    </location>
</feature>
<accession>A0A8X6QY70</accession>
<evidence type="ECO:0000313" key="2">
    <source>
        <dbReference type="EMBL" id="GFU44100.1"/>
    </source>
</evidence>
<comment type="caution">
    <text evidence="2">The sequence shown here is derived from an EMBL/GenBank/DDBJ whole genome shotgun (WGS) entry which is preliminary data.</text>
</comment>
<organism evidence="2 3">
    <name type="scientific">Nephila pilipes</name>
    <name type="common">Giant wood spider</name>
    <name type="synonym">Nephila maculata</name>
    <dbReference type="NCBI Taxonomy" id="299642"/>
    <lineage>
        <taxon>Eukaryota</taxon>
        <taxon>Metazoa</taxon>
        <taxon>Ecdysozoa</taxon>
        <taxon>Arthropoda</taxon>
        <taxon>Chelicerata</taxon>
        <taxon>Arachnida</taxon>
        <taxon>Araneae</taxon>
        <taxon>Araneomorphae</taxon>
        <taxon>Entelegynae</taxon>
        <taxon>Araneoidea</taxon>
        <taxon>Nephilidae</taxon>
        <taxon>Nephila</taxon>
    </lineage>
</organism>
<protein>
    <submittedName>
        <fullName evidence="2">Uncharacterized protein</fullName>
    </submittedName>
</protein>
<keyword evidence="3" id="KW-1185">Reference proteome</keyword>